<evidence type="ECO:0000313" key="4">
    <source>
        <dbReference type="Proteomes" id="UP000054144"/>
    </source>
</evidence>
<feature type="signal peptide" evidence="2">
    <location>
        <begin position="1"/>
        <end position="19"/>
    </location>
</feature>
<sequence length="309" mass="31466">MFLFTAFTALALCLTAVSAVSASQSHRVRGVPHGSDSGIVARHVGFAHDVSVRSPNVTVKSAPVRRALRRRGSGQCKASASSAAASSSAAPATSASSSLLSLAASVSLEVPSSSAYIAPTSSSSSYQVPSTSSAYVPVTTSSSYYTPGTSSTYYTPATSSTADLVVSISNDVASSSSQDAWTSTSYAAPATTTSSSTGSTYGTYSGHGTWYYAGLGACGWTNSGTDYIAAISSSFFDDFDGYDDADSNDNPICGKLATVTYGSAMTTVTIVDSCPTCDTGYDLDMSLAAFSALADSSVGEIDITWTLSD</sequence>
<evidence type="ECO:0000313" key="3">
    <source>
        <dbReference type="EMBL" id="KIY47007.1"/>
    </source>
</evidence>
<dbReference type="SUPFAM" id="SSF50685">
    <property type="entry name" value="Barwin-like endoglucanases"/>
    <property type="match status" value="1"/>
</dbReference>
<name>A0A0D7A7M0_9AGAR</name>
<dbReference type="InterPro" id="IPR051477">
    <property type="entry name" value="Expansin_CellWall"/>
</dbReference>
<evidence type="ECO:0000256" key="2">
    <source>
        <dbReference type="SAM" id="SignalP"/>
    </source>
</evidence>
<dbReference type="PANTHER" id="PTHR31836:SF28">
    <property type="entry name" value="SRCR DOMAIN-CONTAINING PROTEIN-RELATED"/>
    <property type="match status" value="1"/>
</dbReference>
<organism evidence="3 4">
    <name type="scientific">Fistulina hepatica ATCC 64428</name>
    <dbReference type="NCBI Taxonomy" id="1128425"/>
    <lineage>
        <taxon>Eukaryota</taxon>
        <taxon>Fungi</taxon>
        <taxon>Dikarya</taxon>
        <taxon>Basidiomycota</taxon>
        <taxon>Agaricomycotina</taxon>
        <taxon>Agaricomycetes</taxon>
        <taxon>Agaricomycetidae</taxon>
        <taxon>Agaricales</taxon>
        <taxon>Fistulinaceae</taxon>
        <taxon>Fistulina</taxon>
    </lineage>
</organism>
<protein>
    <submittedName>
        <fullName evidence="3">Uncharacterized protein</fullName>
    </submittedName>
</protein>
<keyword evidence="4" id="KW-1185">Reference proteome</keyword>
<dbReference type="InterPro" id="IPR036908">
    <property type="entry name" value="RlpA-like_sf"/>
</dbReference>
<dbReference type="EMBL" id="KN882016">
    <property type="protein sequence ID" value="KIY47007.1"/>
    <property type="molecule type" value="Genomic_DNA"/>
</dbReference>
<dbReference type="PANTHER" id="PTHR31836">
    <property type="match status" value="1"/>
</dbReference>
<gene>
    <name evidence="3" type="ORF">FISHEDRAFT_59907</name>
</gene>
<feature type="chain" id="PRO_5002316020" evidence="2">
    <location>
        <begin position="20"/>
        <end position="309"/>
    </location>
</feature>
<dbReference type="AlphaFoldDB" id="A0A0D7A7M0"/>
<evidence type="ECO:0000256" key="1">
    <source>
        <dbReference type="ARBA" id="ARBA00022729"/>
    </source>
</evidence>
<dbReference type="Proteomes" id="UP000054144">
    <property type="component" value="Unassembled WGS sequence"/>
</dbReference>
<keyword evidence="1 2" id="KW-0732">Signal</keyword>
<reference evidence="3 4" key="1">
    <citation type="journal article" date="2015" name="Fungal Genet. Biol.">
        <title>Evolution of novel wood decay mechanisms in Agaricales revealed by the genome sequences of Fistulina hepatica and Cylindrobasidium torrendii.</title>
        <authorList>
            <person name="Floudas D."/>
            <person name="Held B.W."/>
            <person name="Riley R."/>
            <person name="Nagy L.G."/>
            <person name="Koehler G."/>
            <person name="Ransdell A.S."/>
            <person name="Younus H."/>
            <person name="Chow J."/>
            <person name="Chiniquy J."/>
            <person name="Lipzen A."/>
            <person name="Tritt A."/>
            <person name="Sun H."/>
            <person name="Haridas S."/>
            <person name="LaButti K."/>
            <person name="Ohm R.A."/>
            <person name="Kues U."/>
            <person name="Blanchette R.A."/>
            <person name="Grigoriev I.V."/>
            <person name="Minto R.E."/>
            <person name="Hibbett D.S."/>
        </authorList>
    </citation>
    <scope>NUCLEOTIDE SEQUENCE [LARGE SCALE GENOMIC DNA]</scope>
    <source>
        <strain evidence="3 4">ATCC 64428</strain>
    </source>
</reference>
<accession>A0A0D7A7M0</accession>
<dbReference type="CDD" id="cd22191">
    <property type="entry name" value="DPBB_RlpA_EXP_N-like"/>
    <property type="match status" value="1"/>
</dbReference>
<proteinExistence type="predicted"/>
<dbReference type="Gene3D" id="2.40.40.10">
    <property type="entry name" value="RlpA-like domain"/>
    <property type="match status" value="1"/>
</dbReference>
<dbReference type="OrthoDB" id="623670at2759"/>